<dbReference type="AlphaFoldDB" id="A0A1H0QCS2"/>
<accession>A0A1H0QCS2</accession>
<dbReference type="SUPFAM" id="SSF52540">
    <property type="entry name" value="P-loop containing nucleoside triphosphate hydrolases"/>
    <property type="match status" value="1"/>
</dbReference>
<reference evidence="2 3" key="1">
    <citation type="submission" date="2016-10" db="EMBL/GenBank/DDBJ databases">
        <authorList>
            <person name="de Groot N.N."/>
        </authorList>
    </citation>
    <scope>NUCLEOTIDE SEQUENCE [LARGE SCALE GENOMIC DNA]</scope>
    <source>
        <strain evidence="2 3">DSM 12272</strain>
    </source>
</reference>
<protein>
    <submittedName>
        <fullName evidence="2">RyR domain-containing protein</fullName>
    </submittedName>
</protein>
<evidence type="ECO:0000313" key="2">
    <source>
        <dbReference type="EMBL" id="SDP15127.1"/>
    </source>
</evidence>
<dbReference type="EMBL" id="FNJM01000002">
    <property type="protein sequence ID" value="SDP15127.1"/>
    <property type="molecule type" value="Genomic_DNA"/>
</dbReference>
<sequence>MENKNLKIVVSGDVCINVLLWRTYHQCTEGLSWHQYPEVHKNYKIGGALLLSKLISLSTGIHILSPQIQNTDVLLQEDILTSTAELELLAKTNDERDDDKTYRVKDFLGFTGPTSGIPKLFPIIDDDENADIVVLDDEDNGFNSNKEFWPLAIKTPGKSPIVIYKINNPNSSTELWKHLERFYIENTIVVINGDDLRSKGVNISKGLSWEKTALDFVWQINNNPDLSFLANCRHLIVPFGLEGAIYYRNEGVAKSELYFLTYELEGDFIKETQGKMYGLTSCFVAGLTRNIMLGIHNKEELNKAIGEGIREGIVAAQKYFIYGFDEKVDKDDFPNPKAFIEGENDFIYKEHIQDVVIRNSNNPNCQTCWYIIKDKSSTNLAEIAYDIVKNGDKSALKFIPIAQFGNLKAVDRAEIEAYRSIKNLLVEYVSGKNTNRPLSIAVFGTPGSGKSFGVSEVASSIAPKLIEKLNFNLSQFQTNLDLIVAFHKIRDVSLQGKVPLIFFDEFDSNFDGKLGWLKYFLAPMQDGIFREGDSVHPIGKAIFVFAGGTSSTYKEFCGEDITDENEHKKFIKEFQSAKGPDFISRLRGYVNILGPNQIDEKWDQLFIIRRAMLLRSLLERKTPHLINERGGAQIDNGVLRALLKVSRYKHESRSMEAILEMSRLSSAKKWEQSHLPSKNQLKLHVDEEQFYHQLMRDTFFSEKLEKLSKDIHYKNLRFHVDTHKQNLDCLKSWQDLSEEHKNSIRDQVKHIPRALQRVNYEVTSVNQKPEAVKFTERELNILAEYEHKRWSLEKKEAGWKHGNNIDVKKKTHPSLLPWDRLPIDSKNVRIEDIKAWPEILADSNFSIERLKFLCYCETQL</sequence>
<dbReference type="InterPro" id="IPR003032">
    <property type="entry name" value="Ryanodine_rcpt"/>
</dbReference>
<dbReference type="Gene3D" id="6.20.350.10">
    <property type="match status" value="2"/>
</dbReference>
<proteinExistence type="predicted"/>
<dbReference type="Proteomes" id="UP000198597">
    <property type="component" value="Unassembled WGS sequence"/>
</dbReference>
<name>A0A1H0QCS2_9CLOT</name>
<gene>
    <name evidence="2" type="ORF">SAMN04488529_102304</name>
</gene>
<evidence type="ECO:0000259" key="1">
    <source>
        <dbReference type="Pfam" id="PF02026"/>
    </source>
</evidence>
<evidence type="ECO:0000313" key="3">
    <source>
        <dbReference type="Proteomes" id="UP000198597"/>
    </source>
</evidence>
<dbReference type="Pfam" id="PF02026">
    <property type="entry name" value="RyR"/>
    <property type="match status" value="1"/>
</dbReference>
<dbReference type="OrthoDB" id="227202at2"/>
<dbReference type="RefSeq" id="WP_089967124.1">
    <property type="nucleotide sequence ID" value="NZ_FNJM01000002.1"/>
</dbReference>
<organism evidence="2 3">
    <name type="scientific">Clostridium gasigenes</name>
    <dbReference type="NCBI Taxonomy" id="94869"/>
    <lineage>
        <taxon>Bacteria</taxon>
        <taxon>Bacillati</taxon>
        <taxon>Bacillota</taxon>
        <taxon>Clostridia</taxon>
        <taxon>Eubacteriales</taxon>
        <taxon>Clostridiaceae</taxon>
        <taxon>Clostridium</taxon>
    </lineage>
</organism>
<dbReference type="STRING" id="94869.SAMN04488529_102304"/>
<keyword evidence="3" id="KW-1185">Reference proteome</keyword>
<dbReference type="InterPro" id="IPR027417">
    <property type="entry name" value="P-loop_NTPase"/>
</dbReference>
<feature type="domain" description="Ryanodine receptor Ryr" evidence="1">
    <location>
        <begin position="779"/>
        <end position="848"/>
    </location>
</feature>